<organism evidence="3 4">
    <name type="scientific">Dendrothele bispora (strain CBS 962.96)</name>
    <dbReference type="NCBI Taxonomy" id="1314807"/>
    <lineage>
        <taxon>Eukaryota</taxon>
        <taxon>Fungi</taxon>
        <taxon>Dikarya</taxon>
        <taxon>Basidiomycota</taxon>
        <taxon>Agaricomycotina</taxon>
        <taxon>Agaricomycetes</taxon>
        <taxon>Agaricomycetidae</taxon>
        <taxon>Agaricales</taxon>
        <taxon>Agaricales incertae sedis</taxon>
        <taxon>Dendrothele</taxon>
    </lineage>
</organism>
<name>A0A4S8KNI5_DENBC</name>
<evidence type="ECO:0000256" key="1">
    <source>
        <dbReference type="SAM" id="Coils"/>
    </source>
</evidence>
<proteinExistence type="predicted"/>
<sequence>MSDRSIYSYLAIIWPFSTYAKLILLQTPDGLIWQNSIIFCRICHFATFATWFIKSNHRLKAEHATLRALKKAQDSDLTTLRNTVSQRDHEKQKLETEKTTLLEEKNTLLEEKNDLSRKLDQASQTASDQLMDLTTLRDTVSQRDRKKQKLEVTLFIMLYS</sequence>
<protein>
    <submittedName>
        <fullName evidence="3">Uncharacterized protein</fullName>
    </submittedName>
</protein>
<evidence type="ECO:0000313" key="3">
    <source>
        <dbReference type="EMBL" id="THU77182.1"/>
    </source>
</evidence>
<dbReference type="EMBL" id="ML180524">
    <property type="protein sequence ID" value="THU77182.1"/>
    <property type="molecule type" value="Genomic_DNA"/>
</dbReference>
<dbReference type="Proteomes" id="UP000297245">
    <property type="component" value="Unassembled WGS sequence"/>
</dbReference>
<feature type="coiled-coil region" evidence="1">
    <location>
        <begin position="91"/>
        <end position="125"/>
    </location>
</feature>
<gene>
    <name evidence="3" type="ORF">K435DRAFT_878171</name>
</gene>
<keyword evidence="4" id="KW-1185">Reference proteome</keyword>
<dbReference type="AlphaFoldDB" id="A0A4S8KNI5"/>
<keyword evidence="2" id="KW-0812">Transmembrane</keyword>
<evidence type="ECO:0000256" key="2">
    <source>
        <dbReference type="SAM" id="Phobius"/>
    </source>
</evidence>
<keyword evidence="2" id="KW-1133">Transmembrane helix</keyword>
<keyword evidence="2" id="KW-0472">Membrane</keyword>
<reference evidence="3 4" key="1">
    <citation type="journal article" date="2019" name="Nat. Ecol. Evol.">
        <title>Megaphylogeny resolves global patterns of mushroom evolution.</title>
        <authorList>
            <person name="Varga T."/>
            <person name="Krizsan K."/>
            <person name="Foldi C."/>
            <person name="Dima B."/>
            <person name="Sanchez-Garcia M."/>
            <person name="Sanchez-Ramirez S."/>
            <person name="Szollosi G.J."/>
            <person name="Szarkandi J.G."/>
            <person name="Papp V."/>
            <person name="Albert L."/>
            <person name="Andreopoulos W."/>
            <person name="Angelini C."/>
            <person name="Antonin V."/>
            <person name="Barry K.W."/>
            <person name="Bougher N.L."/>
            <person name="Buchanan P."/>
            <person name="Buyck B."/>
            <person name="Bense V."/>
            <person name="Catcheside P."/>
            <person name="Chovatia M."/>
            <person name="Cooper J."/>
            <person name="Damon W."/>
            <person name="Desjardin D."/>
            <person name="Finy P."/>
            <person name="Geml J."/>
            <person name="Haridas S."/>
            <person name="Hughes K."/>
            <person name="Justo A."/>
            <person name="Karasinski D."/>
            <person name="Kautmanova I."/>
            <person name="Kiss B."/>
            <person name="Kocsube S."/>
            <person name="Kotiranta H."/>
            <person name="LaButti K.M."/>
            <person name="Lechner B.E."/>
            <person name="Liimatainen K."/>
            <person name="Lipzen A."/>
            <person name="Lukacs Z."/>
            <person name="Mihaltcheva S."/>
            <person name="Morgado L.N."/>
            <person name="Niskanen T."/>
            <person name="Noordeloos M.E."/>
            <person name="Ohm R.A."/>
            <person name="Ortiz-Santana B."/>
            <person name="Ovrebo C."/>
            <person name="Racz N."/>
            <person name="Riley R."/>
            <person name="Savchenko A."/>
            <person name="Shiryaev A."/>
            <person name="Soop K."/>
            <person name="Spirin V."/>
            <person name="Szebenyi C."/>
            <person name="Tomsovsky M."/>
            <person name="Tulloss R.E."/>
            <person name="Uehling J."/>
            <person name="Grigoriev I.V."/>
            <person name="Vagvolgyi C."/>
            <person name="Papp T."/>
            <person name="Martin F.M."/>
            <person name="Miettinen O."/>
            <person name="Hibbett D.S."/>
            <person name="Nagy L.G."/>
        </authorList>
    </citation>
    <scope>NUCLEOTIDE SEQUENCE [LARGE SCALE GENOMIC DNA]</scope>
    <source>
        <strain evidence="3 4">CBS 962.96</strain>
    </source>
</reference>
<evidence type="ECO:0000313" key="4">
    <source>
        <dbReference type="Proteomes" id="UP000297245"/>
    </source>
</evidence>
<keyword evidence="1" id="KW-0175">Coiled coil</keyword>
<feature type="transmembrane region" description="Helical" evidence="2">
    <location>
        <begin position="7"/>
        <end position="25"/>
    </location>
</feature>
<feature type="transmembrane region" description="Helical" evidence="2">
    <location>
        <begin position="31"/>
        <end position="53"/>
    </location>
</feature>
<accession>A0A4S8KNI5</accession>